<protein>
    <submittedName>
        <fullName evidence="1">Uncharacterized protein</fullName>
    </submittedName>
</protein>
<comment type="caution">
    <text evidence="1">The sequence shown here is derived from an EMBL/GenBank/DDBJ whole genome shotgun (WGS) entry which is preliminary data.</text>
</comment>
<reference evidence="1" key="1">
    <citation type="journal article" date="2014" name="Front. Microbiol.">
        <title>High frequency of phylogenetically diverse reductive dehalogenase-homologous genes in deep subseafloor sedimentary metagenomes.</title>
        <authorList>
            <person name="Kawai M."/>
            <person name="Futagami T."/>
            <person name="Toyoda A."/>
            <person name="Takaki Y."/>
            <person name="Nishi S."/>
            <person name="Hori S."/>
            <person name="Arai W."/>
            <person name="Tsubouchi T."/>
            <person name="Morono Y."/>
            <person name="Uchiyama I."/>
            <person name="Ito T."/>
            <person name="Fujiyama A."/>
            <person name="Inagaki F."/>
            <person name="Takami H."/>
        </authorList>
    </citation>
    <scope>NUCLEOTIDE SEQUENCE</scope>
    <source>
        <strain evidence="1">Expedition CK06-06</strain>
    </source>
</reference>
<sequence length="79" mass="9087">MTMDVCLTDVGKAWLQDHYPQGIVWEYDVDKPFRLHAWAVDLIELTYLGIPYRIPPDVDGKPTIHALKNSLTYKGDIDN</sequence>
<dbReference type="AlphaFoldDB" id="X0UJR8"/>
<dbReference type="EMBL" id="BARS01025605">
    <property type="protein sequence ID" value="GAG06039.1"/>
    <property type="molecule type" value="Genomic_DNA"/>
</dbReference>
<organism evidence="1">
    <name type="scientific">marine sediment metagenome</name>
    <dbReference type="NCBI Taxonomy" id="412755"/>
    <lineage>
        <taxon>unclassified sequences</taxon>
        <taxon>metagenomes</taxon>
        <taxon>ecological metagenomes</taxon>
    </lineage>
</organism>
<proteinExistence type="predicted"/>
<name>X0UJR8_9ZZZZ</name>
<accession>X0UJR8</accession>
<gene>
    <name evidence="1" type="ORF">S01H1_40435</name>
</gene>
<evidence type="ECO:0000313" key="1">
    <source>
        <dbReference type="EMBL" id="GAG06039.1"/>
    </source>
</evidence>